<dbReference type="SUPFAM" id="SSF53187">
    <property type="entry name" value="Zn-dependent exopeptidases"/>
    <property type="match status" value="1"/>
</dbReference>
<evidence type="ECO:0000259" key="3">
    <source>
        <dbReference type="Pfam" id="PF07687"/>
    </source>
</evidence>
<dbReference type="Pfam" id="PF01546">
    <property type="entry name" value="Peptidase_M20"/>
    <property type="match status" value="1"/>
</dbReference>
<dbReference type="Proteomes" id="UP000008957">
    <property type="component" value="Chromosome"/>
</dbReference>
<dbReference type="PANTHER" id="PTHR11014">
    <property type="entry name" value="PEPTIDASE M20 FAMILY MEMBER"/>
    <property type="match status" value="1"/>
</dbReference>
<dbReference type="GO" id="GO:0046872">
    <property type="term" value="F:metal ion binding"/>
    <property type="evidence" value="ECO:0007669"/>
    <property type="project" value="UniProtKB-KW"/>
</dbReference>
<evidence type="ECO:0000256" key="2">
    <source>
        <dbReference type="PIRSR" id="PIRSR005962-1"/>
    </source>
</evidence>
<dbReference type="EC" id="3.5.1.14" evidence="4"/>
<feature type="binding site" evidence="2">
    <location>
        <position position="141"/>
    </location>
    <ligand>
        <name>Mn(2+)</name>
        <dbReference type="ChEBI" id="CHEBI:29035"/>
        <label>2</label>
    </ligand>
</feature>
<dbReference type="PANTHER" id="PTHR11014:SF63">
    <property type="entry name" value="METALLOPEPTIDASE, PUTATIVE (AFU_ORTHOLOGUE AFUA_6G09600)-RELATED"/>
    <property type="match status" value="1"/>
</dbReference>
<evidence type="ECO:0000313" key="5">
    <source>
        <dbReference type="Proteomes" id="UP000008957"/>
    </source>
</evidence>
<evidence type="ECO:0000313" key="4">
    <source>
        <dbReference type="EMBL" id="CBL27662.1"/>
    </source>
</evidence>
<reference evidence="5" key="1">
    <citation type="submission" date="2010-03" db="EMBL/GenBank/DDBJ databases">
        <title>The genome sequence of Synergistetes sp. SGP1.</title>
        <authorList>
            <consortium name="metaHIT consortium -- http://www.metahit.eu/"/>
            <person name="Pajon A."/>
            <person name="Turner K."/>
            <person name="Parkhill J."/>
            <person name="Wade W."/>
            <person name="Vartoukian S."/>
        </authorList>
    </citation>
    <scope>NUCLEOTIDE SEQUENCE [LARGE SCALE GENOMIC DNA]</scope>
    <source>
        <strain evidence="5">SGP1</strain>
    </source>
</reference>
<keyword evidence="2" id="KW-0464">Manganese</keyword>
<dbReference type="Pfam" id="PF07687">
    <property type="entry name" value="M20_dimer"/>
    <property type="match status" value="1"/>
</dbReference>
<dbReference type="Gene3D" id="3.30.70.360">
    <property type="match status" value="1"/>
</dbReference>
<feature type="binding site" evidence="2">
    <location>
        <position position="368"/>
    </location>
    <ligand>
        <name>Mn(2+)</name>
        <dbReference type="ChEBI" id="CHEBI:29035"/>
        <label>2</label>
    </ligand>
</feature>
<dbReference type="KEGG" id="sbr:SY1_00920"/>
<dbReference type="InterPro" id="IPR017439">
    <property type="entry name" value="Amidohydrolase"/>
</dbReference>
<dbReference type="GO" id="GO:0004046">
    <property type="term" value="F:aminoacylase activity"/>
    <property type="evidence" value="ECO:0007669"/>
    <property type="project" value="UniProtKB-EC"/>
</dbReference>
<reference evidence="4 5" key="2">
    <citation type="submission" date="2010-03" db="EMBL/GenBank/DDBJ databases">
        <authorList>
            <person name="Pajon A."/>
        </authorList>
    </citation>
    <scope>NUCLEOTIDE SEQUENCE [LARGE SCALE GENOMIC DNA]</scope>
    <source>
        <strain evidence="4 5">SGP1</strain>
    </source>
</reference>
<feature type="binding site" evidence="2">
    <location>
        <position position="107"/>
    </location>
    <ligand>
        <name>Mn(2+)</name>
        <dbReference type="ChEBI" id="CHEBI:29035"/>
        <label>2</label>
    </ligand>
</feature>
<dbReference type="InterPro" id="IPR002933">
    <property type="entry name" value="Peptidase_M20"/>
</dbReference>
<gene>
    <name evidence="4" type="ORF">SY1_00920</name>
</gene>
<dbReference type="FunFam" id="3.30.70.360:FF:000001">
    <property type="entry name" value="N-acetyldiaminopimelate deacetylase"/>
    <property type="match status" value="1"/>
</dbReference>
<keyword evidence="5" id="KW-1185">Reference proteome</keyword>
<comment type="cofactor">
    <cofactor evidence="2">
        <name>Mn(2+)</name>
        <dbReference type="ChEBI" id="CHEBI:29035"/>
    </cofactor>
    <text evidence="2">The Mn(2+) ion enhances activity.</text>
</comment>
<dbReference type="InterPro" id="IPR036264">
    <property type="entry name" value="Bact_exopeptidase_dim_dom"/>
</dbReference>
<dbReference type="NCBIfam" id="TIGR01891">
    <property type="entry name" value="amidohydrolases"/>
    <property type="match status" value="1"/>
</dbReference>
<dbReference type="AlphaFoldDB" id="A0AB94IV82"/>
<dbReference type="EMBL" id="FP929056">
    <property type="protein sequence ID" value="CBL27662.1"/>
    <property type="molecule type" value="Genomic_DNA"/>
</dbReference>
<dbReference type="Gene3D" id="3.40.630.10">
    <property type="entry name" value="Zn peptidases"/>
    <property type="match status" value="1"/>
</dbReference>
<feature type="binding site" evidence="2">
    <location>
        <position position="105"/>
    </location>
    <ligand>
        <name>Mn(2+)</name>
        <dbReference type="ChEBI" id="CHEBI:29035"/>
        <label>2</label>
    </ligand>
</feature>
<dbReference type="GO" id="GO:0019877">
    <property type="term" value="P:diaminopimelate biosynthetic process"/>
    <property type="evidence" value="ECO:0007669"/>
    <property type="project" value="UniProtKB-ARBA"/>
</dbReference>
<keyword evidence="1 4" id="KW-0378">Hydrolase</keyword>
<dbReference type="InterPro" id="IPR011650">
    <property type="entry name" value="Peptidase_M20_dimer"/>
</dbReference>
<feature type="binding site" evidence="2">
    <location>
        <position position="167"/>
    </location>
    <ligand>
        <name>Mn(2+)</name>
        <dbReference type="ChEBI" id="CHEBI:29035"/>
        <label>2</label>
    </ligand>
</feature>
<feature type="domain" description="Peptidase M20 dimerisation" evidence="3">
    <location>
        <begin position="190"/>
        <end position="283"/>
    </location>
</feature>
<dbReference type="CDD" id="cd03886">
    <property type="entry name" value="M20_Acy1"/>
    <property type="match status" value="1"/>
</dbReference>
<dbReference type="RefSeq" id="WP_015555809.1">
    <property type="nucleotide sequence ID" value="NC_021038.1"/>
</dbReference>
<name>A0AB94IV82_9BACT</name>
<evidence type="ECO:0000256" key="1">
    <source>
        <dbReference type="ARBA" id="ARBA00022801"/>
    </source>
</evidence>
<dbReference type="GO" id="GO:0050118">
    <property type="term" value="F:N-acetyldiaminopimelate deacetylase activity"/>
    <property type="evidence" value="ECO:0007669"/>
    <property type="project" value="UniProtKB-ARBA"/>
</dbReference>
<sequence length="402" mass="42974">MASEIMEKAQSIRNYLVECKRRIHRHPELGMHEIETAAFVRSELKKLGIELQPIDTPVGVVGIVRGQKDAPGRVIALRADMDALPIQEEAAVPDASEVAGVMHACGHDAHTAMLLGAAKILTSMPDRFSGVVKLIFQPAEETLGGSELMIRLGCLENPTVDVILGQHGIAEFATGDIAFREGPSMASSDTFSVTVKGVGGHGAYPHNSGADALLASANCVMSLQGLITRQFNAVDPVVLSICTFHGGTAKNIIPAEVTFGGSIRCQSPASRSRIRDVMDHMISSIVAGYNCTHELDYVYGVPPLVNDPDVVHAMRSAAAKLLGEEHVKTMSQARMGSEDYACYCEKIPASCFARLGIRQEGKEPTRFHSPTFVFDEEALPVGAGFFVQAVLELNGAIAGPTL</sequence>
<protein>
    <submittedName>
        <fullName evidence="4">Amidohydrolase</fullName>
        <ecNumber evidence="4">3.5.1.14</ecNumber>
    </submittedName>
</protein>
<dbReference type="SUPFAM" id="SSF55031">
    <property type="entry name" value="Bacterial exopeptidase dimerisation domain"/>
    <property type="match status" value="1"/>
</dbReference>
<organism evidence="4 5">
    <name type="scientific">Fretibacterium fastidiosum</name>
    <dbReference type="NCBI Taxonomy" id="651822"/>
    <lineage>
        <taxon>Bacteria</taxon>
        <taxon>Thermotogati</taxon>
        <taxon>Synergistota</taxon>
        <taxon>Synergistia</taxon>
        <taxon>Synergistales</taxon>
        <taxon>Aminobacteriaceae</taxon>
        <taxon>Fretibacterium</taxon>
    </lineage>
</organism>
<proteinExistence type="predicted"/>
<accession>A0AB94IV82</accession>
<keyword evidence="2" id="KW-0479">Metal-binding</keyword>
<dbReference type="PIRSF" id="PIRSF005962">
    <property type="entry name" value="Pept_M20D_amidohydro"/>
    <property type="match status" value="1"/>
</dbReference>